<organism evidence="1 2">
    <name type="scientific">Cryobacterium arcticum</name>
    <dbReference type="NCBI Taxonomy" id="670052"/>
    <lineage>
        <taxon>Bacteria</taxon>
        <taxon>Bacillati</taxon>
        <taxon>Actinomycetota</taxon>
        <taxon>Actinomycetes</taxon>
        <taxon>Micrococcales</taxon>
        <taxon>Microbacteriaceae</taxon>
        <taxon>Cryobacterium</taxon>
    </lineage>
</organism>
<reference evidence="1 2" key="1">
    <citation type="submission" date="2018-05" db="EMBL/GenBank/DDBJ databases">
        <title>Genetic diversity of glacier-inhabiting Cryobacterium bacteria in China and description of Cryobacterium mengkeensis sp. nov. and Arthrobacter glacialis sp. nov.</title>
        <authorList>
            <person name="Liu Q."/>
            <person name="Xin Y.-H."/>
        </authorList>
    </citation>
    <scope>NUCLEOTIDE SEQUENCE [LARGE SCALE GENOMIC DNA]</scope>
    <source>
        <strain evidence="1 2">SK-1</strain>
    </source>
</reference>
<proteinExistence type="predicted"/>
<evidence type="ECO:0000313" key="2">
    <source>
        <dbReference type="Proteomes" id="UP000246722"/>
    </source>
</evidence>
<comment type="caution">
    <text evidence="1">The sequence shown here is derived from an EMBL/GenBank/DDBJ whole genome shotgun (WGS) entry which is preliminary data.</text>
</comment>
<keyword evidence="2" id="KW-1185">Reference proteome</keyword>
<dbReference type="RefSeq" id="WP_110126762.1">
    <property type="nucleotide sequence ID" value="NZ_QHLY01000012.1"/>
</dbReference>
<evidence type="ECO:0000313" key="1">
    <source>
        <dbReference type="EMBL" id="PXA67078.1"/>
    </source>
</evidence>
<dbReference type="OrthoDB" id="9757728at2"/>
<name>A0A317ZMG1_9MICO</name>
<dbReference type="Proteomes" id="UP000246722">
    <property type="component" value="Unassembled WGS sequence"/>
</dbReference>
<sequence>MPPVDFSAFSQAREQVAGADQQVRSATATLSDLVARRTQALRTGAPQSQLDIIKTELASARQALDRLIIDRRDAGLTLGGILEATLFDPEDPIRSLPPHTPVALFPIRIETRFLSDTQMQIRVYPDQIHIHQHNPDVTAAEAALAISYWNAVWANSELATDFWSAISAEIGPERARYVVDRFTPEGLDNHDPATPPEFPDVEVPVTPVPRPPTAGLLPTRWHVKMTASNGEELHREWFATAVADELRISPLGEVTDIETPGVDGAPEPAGVAVDESVQWLVDFTQAEKVGMAHTLTLPAGKSFQGGVQTLVVVGVDTTRSATESAQLIASHLADHAHSDGFGLLENNIPTNNSAGGASDYEARNRDRSRTVAPLARSGAPGIDLVRVLTAFGTPARAEEFRGVPGSSADYETTVGAMHTALWGASFGFYFGHMLSPLASESTAGNIRALVQQQVRPAGPYAAIRVGRQPYGILPVLPSRGSVNRPGSLDGGFDAALPEILQRLRTFVEFSPIHNTDGEVSSISTLDALPNLTHQPPDTSSSDVLARILKLGPLATRLSIRPSASSAVFANSNKASAEAVKAHQDAVNLMLAHLLGITPTVLAINGQRPALFDLVVLRKPTYSFNGLPWVAADLDSPDVVRVAVEKMKLRVADASHNVNDAAKLLTVAHGDAASIFEGLLLLSGAFDYWQAGERHTHDLLLNPTSAEFQLNTEFLGLATTVAPSAATAAIETPRQLFQLAGPLTDNLPLLEFITNNAHSAAPARAMRDVQAFSAALDALATRPPREVDHALRGLLDLGSHRLDAFITAVATRRLETIRSQQPNGTLIGGYGIVHDLYPESTPDSEGYLHLPSADHAAAASILRASHIANRADDPRAFAIRLTSERVRGALGISEGMTQGQPPSALLGYRFERWLIEDRLRAKYITWFRKIAPHPFDGTAATVASDAIPAHDVVDGVALAALYLQRPEEALDRITAAGAVIAPSDRTTLLRYLGRLADLFDAMSDLWTTEAVYQLVRGNAARSAAASAVIDRQERPPEPQSILTSRGATGYAQRMLWLANDDVNPAWPTDLTGQIGVGANALAASVLGDPARFSLAVYLADDTGNPHEGIAPLVVSLADLGFSPLHLVLASQADQADESSALEAAVADFASAQPGFGEAPLVIARESSAGGISIGMGKLVALLDAAYHAIVGRPAVTRRDLLTPSGPSDDGIDLAALQALASQLHAAVIDARATLGGAFTGDAITDRAKALAGMAACRTLLMRVPPAMVLASPSGENVGDVALLTASRNALRALDEVLGAWDRTTATDADEKELARIRSVFGKDFPVLLDTTLPPEQVAEWQATLGDQDALRGGQGRAPLTRWRRQMAMVRAPMRALMDALDAAALTGDRSAGENLSLAQFPHVPGAIWVGLPVVGTDEESVNKPTVSMSAVVLGAFDPTRPVRGILVDEWTEAIPERQTATSVSFQYDAPASRPPQAILLGVTPAETERWSTDLLVDIVTEAFDLARLRLVAPNQMPGAGAVLPTTFLPHNLSQETASWDFIKHLDINVDLTVLGKLAK</sequence>
<protein>
    <submittedName>
        <fullName evidence="1">Uncharacterized protein</fullName>
    </submittedName>
</protein>
<accession>A0A317ZMG1</accession>
<dbReference type="EMBL" id="QHLY01000012">
    <property type="protein sequence ID" value="PXA67078.1"/>
    <property type="molecule type" value="Genomic_DNA"/>
</dbReference>
<gene>
    <name evidence="1" type="ORF">CTB96_09900</name>
</gene>